<accession>A0A5C7B7R0</accession>
<feature type="chain" id="PRO_5022871898" description="DUF5689 domain-containing protein" evidence="1">
    <location>
        <begin position="21"/>
        <end position="471"/>
    </location>
</feature>
<dbReference type="AlphaFoldDB" id="A0A5C7B7R0"/>
<evidence type="ECO:0000313" key="3">
    <source>
        <dbReference type="EMBL" id="TXE18277.1"/>
    </source>
</evidence>
<gene>
    <name evidence="3" type="ORF">ES692_06405</name>
</gene>
<reference evidence="3 4" key="1">
    <citation type="submission" date="2019-08" db="EMBL/GenBank/DDBJ databases">
        <title>Genome of Psychroserpens burtonensis ACAM 167.</title>
        <authorList>
            <person name="Bowman J.P."/>
        </authorList>
    </citation>
    <scope>NUCLEOTIDE SEQUENCE [LARGE SCALE GENOMIC DNA]</scope>
    <source>
        <strain evidence="3 4">ACAM 167</strain>
    </source>
</reference>
<dbReference type="Proteomes" id="UP000321938">
    <property type="component" value="Unassembled WGS sequence"/>
</dbReference>
<dbReference type="RefSeq" id="WP_147231403.1">
    <property type="nucleotide sequence ID" value="NZ_VOSB01000008.1"/>
</dbReference>
<dbReference type="Pfam" id="PF18942">
    <property type="entry name" value="DUF5689"/>
    <property type="match status" value="1"/>
</dbReference>
<keyword evidence="4" id="KW-1185">Reference proteome</keyword>
<dbReference type="Gene3D" id="2.60.120.200">
    <property type="match status" value="1"/>
</dbReference>
<sequence length="471" mass="50871">MNLNKILLLLISLVVFSACVQDDDFKTPNVTIVEPTLDGPVVTMSSVAGQVAQSGGLHLFDFDGASNYMEGYVISTDEGGNWFEELIIQDKLENPTVGIKILLDVNPLFTKYDIGRKIYVRLQGLSVGDIDGVLTMGIISNIGNAEKIPAFSEEETIKRSSESGTVVPLTLTFNEFSNDKTNLFVKLEDVQFNRDEVLGADPKTFASEMSDSFDGERLLESCTTEGSVIFSTSTFADFKSLNLPTTRVSMNVILSKNFFGDAFNVVVNSPEDITFSSSERCDPIELECGLAATTGTNNLFEDDFEGQSTNSLISGNGWTNFIEAGSEGWEAFTAGGTNASQGVSARVGSFNSGDASTIAWLITPQIDLDTNAGVTLNFETSSSFSDGSEMEIVFSNDWDGTEAGVTSATWGLVSDAYVTQDNDFFGDWFESGNVDLSCGSGQIYIAFKYIGSGQSDFDGTYELDFVSIDAQ</sequence>
<organism evidence="3 4">
    <name type="scientific">Psychroserpens burtonensis</name>
    <dbReference type="NCBI Taxonomy" id="49278"/>
    <lineage>
        <taxon>Bacteria</taxon>
        <taxon>Pseudomonadati</taxon>
        <taxon>Bacteroidota</taxon>
        <taxon>Flavobacteriia</taxon>
        <taxon>Flavobacteriales</taxon>
        <taxon>Flavobacteriaceae</taxon>
        <taxon>Psychroserpens</taxon>
    </lineage>
</organism>
<dbReference type="OrthoDB" id="1492759at2"/>
<dbReference type="EMBL" id="VOSB01000008">
    <property type="protein sequence ID" value="TXE18277.1"/>
    <property type="molecule type" value="Genomic_DNA"/>
</dbReference>
<evidence type="ECO:0000256" key="1">
    <source>
        <dbReference type="SAM" id="SignalP"/>
    </source>
</evidence>
<name>A0A5C7B7R0_9FLAO</name>
<protein>
    <recommendedName>
        <fullName evidence="2">DUF5689 domain-containing protein</fullName>
    </recommendedName>
</protein>
<feature type="signal peptide" evidence="1">
    <location>
        <begin position="1"/>
        <end position="20"/>
    </location>
</feature>
<keyword evidence="1" id="KW-0732">Signal</keyword>
<evidence type="ECO:0000313" key="4">
    <source>
        <dbReference type="Proteomes" id="UP000321938"/>
    </source>
</evidence>
<feature type="domain" description="DUF5689" evidence="2">
    <location>
        <begin position="67"/>
        <end position="273"/>
    </location>
</feature>
<dbReference type="InterPro" id="IPR043744">
    <property type="entry name" value="DUF5689"/>
</dbReference>
<dbReference type="STRING" id="1123037.GCA_000425305_02071"/>
<dbReference type="NCBIfam" id="NF038128">
    <property type="entry name" value="choice_anch_J"/>
    <property type="match status" value="1"/>
</dbReference>
<evidence type="ECO:0000259" key="2">
    <source>
        <dbReference type="Pfam" id="PF18942"/>
    </source>
</evidence>
<dbReference type="PROSITE" id="PS51257">
    <property type="entry name" value="PROKAR_LIPOPROTEIN"/>
    <property type="match status" value="1"/>
</dbReference>
<comment type="caution">
    <text evidence="3">The sequence shown here is derived from an EMBL/GenBank/DDBJ whole genome shotgun (WGS) entry which is preliminary data.</text>
</comment>
<proteinExistence type="predicted"/>